<dbReference type="GO" id="GO:0019867">
    <property type="term" value="C:outer membrane"/>
    <property type="evidence" value="ECO:0007669"/>
    <property type="project" value="InterPro"/>
</dbReference>
<dbReference type="Pfam" id="PF06725">
    <property type="entry name" value="3D"/>
    <property type="match status" value="1"/>
</dbReference>
<evidence type="ECO:0000256" key="1">
    <source>
        <dbReference type="ARBA" id="ARBA00022729"/>
    </source>
</evidence>
<dbReference type="PANTHER" id="PTHR39160">
    <property type="entry name" value="CELL WALL-BINDING PROTEIN YOCH"/>
    <property type="match status" value="1"/>
</dbReference>
<dbReference type="GO" id="GO:0004553">
    <property type="term" value="F:hydrolase activity, hydrolyzing O-glycosyl compounds"/>
    <property type="evidence" value="ECO:0007669"/>
    <property type="project" value="InterPro"/>
</dbReference>
<dbReference type="InterPro" id="IPR010611">
    <property type="entry name" value="3D_dom"/>
</dbReference>
<feature type="domain" description="3D" evidence="4">
    <location>
        <begin position="163"/>
        <end position="224"/>
    </location>
</feature>
<feature type="region of interest" description="Disordered" evidence="2">
    <location>
        <begin position="92"/>
        <end position="111"/>
    </location>
</feature>
<dbReference type="Proteomes" id="UP000192940">
    <property type="component" value="Chromosome I"/>
</dbReference>
<dbReference type="InterPro" id="IPR051933">
    <property type="entry name" value="Resuscitation_pf_RpfB"/>
</dbReference>
<dbReference type="InterPro" id="IPR036908">
    <property type="entry name" value="RlpA-like_sf"/>
</dbReference>
<gene>
    <name evidence="5" type="ORF">SAMN05661091_1166</name>
</gene>
<feature type="signal peptide" evidence="3">
    <location>
        <begin position="1"/>
        <end position="30"/>
    </location>
</feature>
<evidence type="ECO:0000259" key="4">
    <source>
        <dbReference type="Pfam" id="PF06725"/>
    </source>
</evidence>
<organism evidence="5 6">
    <name type="scientific">Paenibacillus uliginis N3/975</name>
    <dbReference type="NCBI Taxonomy" id="1313296"/>
    <lineage>
        <taxon>Bacteria</taxon>
        <taxon>Bacillati</taxon>
        <taxon>Bacillota</taxon>
        <taxon>Bacilli</taxon>
        <taxon>Bacillales</taxon>
        <taxon>Paenibacillaceae</taxon>
        <taxon>Paenibacillus</taxon>
    </lineage>
</organism>
<dbReference type="GO" id="GO:0009254">
    <property type="term" value="P:peptidoglycan turnover"/>
    <property type="evidence" value="ECO:0007669"/>
    <property type="project" value="InterPro"/>
</dbReference>
<evidence type="ECO:0000256" key="2">
    <source>
        <dbReference type="SAM" id="MobiDB-lite"/>
    </source>
</evidence>
<proteinExistence type="predicted"/>
<dbReference type="SUPFAM" id="SSF50685">
    <property type="entry name" value="Barwin-like endoglucanases"/>
    <property type="match status" value="1"/>
</dbReference>
<dbReference type="PANTHER" id="PTHR39160:SF4">
    <property type="entry name" value="RESUSCITATION-PROMOTING FACTOR RPFB"/>
    <property type="match status" value="1"/>
</dbReference>
<protein>
    <submittedName>
        <fullName evidence="5">3D (Asp-Asp-Asp) domain-containing protein</fullName>
    </submittedName>
</protein>
<dbReference type="Gene3D" id="2.40.40.10">
    <property type="entry name" value="RlpA-like domain"/>
    <property type="match status" value="1"/>
</dbReference>
<dbReference type="STRING" id="1313296.SAMN05661091_1166"/>
<feature type="chain" id="PRO_5038872592" evidence="3">
    <location>
        <begin position="31"/>
        <end position="258"/>
    </location>
</feature>
<sequence length="258" mass="28557">MNNWKTWQRFLICILLSGFLYSFGTSETNASTMTPVSPDSYGFSVRDQLQAGGEEEVIEGSNFSEMSSFYAFSAVGLGNINHYLLPPQLSAENEDNEAKQHNKKRVPSMAVSAPKEDQVLRTVKVTATGYTAGYESTGKNPGHPQYGLTYSGVKVKRDKNKVSTIAADPDVFPMGSILYIPDYGYGVVADTGSAIKGEKIDLYFATTKQVFKEWGKKDVEVQVIKRGNGKCTEEMLHRLDEAIETYRFLPSSVLEEAI</sequence>
<keyword evidence="6" id="KW-1185">Reference proteome</keyword>
<reference evidence="5 6" key="1">
    <citation type="submission" date="2017-04" db="EMBL/GenBank/DDBJ databases">
        <authorList>
            <person name="Afonso C.L."/>
            <person name="Miller P.J."/>
            <person name="Scott M.A."/>
            <person name="Spackman E."/>
            <person name="Goraichik I."/>
            <person name="Dimitrov K.M."/>
            <person name="Suarez D.L."/>
            <person name="Swayne D.E."/>
        </authorList>
    </citation>
    <scope>NUCLEOTIDE SEQUENCE [LARGE SCALE GENOMIC DNA]</scope>
    <source>
        <strain evidence="5 6">N3/975</strain>
    </source>
</reference>
<evidence type="ECO:0000313" key="5">
    <source>
        <dbReference type="EMBL" id="SMF75246.1"/>
    </source>
</evidence>
<dbReference type="CDD" id="cd22786">
    <property type="entry name" value="DPBB_YuiC-like"/>
    <property type="match status" value="1"/>
</dbReference>
<evidence type="ECO:0000313" key="6">
    <source>
        <dbReference type="Proteomes" id="UP000192940"/>
    </source>
</evidence>
<dbReference type="EMBL" id="LT840184">
    <property type="protein sequence ID" value="SMF75246.1"/>
    <property type="molecule type" value="Genomic_DNA"/>
</dbReference>
<keyword evidence="1 3" id="KW-0732">Signal</keyword>
<evidence type="ECO:0000256" key="3">
    <source>
        <dbReference type="SAM" id="SignalP"/>
    </source>
</evidence>
<accession>A0A1X7GV83</accession>
<name>A0A1X7GV83_9BACL</name>
<dbReference type="AlphaFoldDB" id="A0A1X7GV83"/>